<keyword evidence="2" id="KW-1185">Reference proteome</keyword>
<dbReference type="Proteomes" id="UP000006565">
    <property type="component" value="Chromosome"/>
</dbReference>
<gene>
    <name evidence="1" type="ordered locus">Mpet_1569</name>
</gene>
<evidence type="ECO:0000313" key="1">
    <source>
        <dbReference type="EMBL" id="ADN36326.1"/>
    </source>
</evidence>
<reference evidence="1 2" key="1">
    <citation type="journal article" date="2010" name="Stand. Genomic Sci.">
        <title>Complete genome sequence of Methanoplanus petrolearius type strain (SEBR 4847).</title>
        <authorList>
            <person name="Brambilla E."/>
            <person name="Djao O.D."/>
            <person name="Daligault H."/>
            <person name="Lapidus A."/>
            <person name="Lucas S."/>
            <person name="Hammon N."/>
            <person name="Nolan M."/>
            <person name="Tice H."/>
            <person name="Cheng J.F."/>
            <person name="Han C."/>
            <person name="Tapia R."/>
            <person name="Goodwin L."/>
            <person name="Pitluck S."/>
            <person name="Liolios K."/>
            <person name="Ivanova N."/>
            <person name="Mavromatis K."/>
            <person name="Mikhailova N."/>
            <person name="Pati A."/>
            <person name="Chen A."/>
            <person name="Palaniappan K."/>
            <person name="Land M."/>
            <person name="Hauser L."/>
            <person name="Chang Y.J."/>
            <person name="Jeffries C.D."/>
            <person name="Rohde M."/>
            <person name="Spring S."/>
            <person name="Sikorski J."/>
            <person name="Goker M."/>
            <person name="Woyke T."/>
            <person name="Bristow J."/>
            <person name="Eisen J.A."/>
            <person name="Markowitz V."/>
            <person name="Hugenholtz P."/>
            <person name="Kyrpides N.C."/>
            <person name="Klenk H.P."/>
        </authorList>
    </citation>
    <scope>NUCLEOTIDE SEQUENCE [LARGE SCALE GENOMIC DNA]</scope>
    <source>
        <strain evidence="2">DSM 11571 / OCM 486 / SEBR 4847</strain>
    </source>
</reference>
<organism evidence="1 2">
    <name type="scientific">Methanolacinia petrolearia (strain DSM 11571 / OCM 486 / SEBR 4847)</name>
    <name type="common">Methanoplanus petrolearius</name>
    <dbReference type="NCBI Taxonomy" id="679926"/>
    <lineage>
        <taxon>Archaea</taxon>
        <taxon>Methanobacteriati</taxon>
        <taxon>Methanobacteriota</taxon>
        <taxon>Stenosarchaea group</taxon>
        <taxon>Methanomicrobia</taxon>
        <taxon>Methanomicrobiales</taxon>
        <taxon>Methanomicrobiaceae</taxon>
        <taxon>Methanolacinia</taxon>
    </lineage>
</organism>
<dbReference type="RefSeq" id="WP_013329503.1">
    <property type="nucleotide sequence ID" value="NC_014507.1"/>
</dbReference>
<evidence type="ECO:0000313" key="2">
    <source>
        <dbReference type="Proteomes" id="UP000006565"/>
    </source>
</evidence>
<dbReference type="AlphaFoldDB" id="E1RGN1"/>
<dbReference type="HOGENOM" id="CLU_2645948_0_0_2"/>
<proteinExistence type="predicted"/>
<protein>
    <submittedName>
        <fullName evidence="1">Uncharacterized protein</fullName>
    </submittedName>
</protein>
<dbReference type="eggNOG" id="arCOG11755">
    <property type="taxonomic scope" value="Archaea"/>
</dbReference>
<dbReference type="OrthoDB" id="375336at2157"/>
<accession>E1RGN1</accession>
<dbReference type="KEGG" id="mpi:Mpet_1569"/>
<dbReference type="EMBL" id="CP002117">
    <property type="protein sequence ID" value="ADN36326.1"/>
    <property type="molecule type" value="Genomic_DNA"/>
</dbReference>
<name>E1RGN1_METP4</name>
<sequence>MTGSSASTGTLDNTLREILNRLERIESKIDENYYPPEDSIRGEFIEETEAIRKEIEAGHFSKCKTAKDLFSGTTNE</sequence>
<dbReference type="GeneID" id="9744040"/>